<evidence type="ECO:0000259" key="7">
    <source>
        <dbReference type="Pfam" id="PF01321"/>
    </source>
</evidence>
<keyword evidence="10" id="KW-1185">Reference proteome</keyword>
<dbReference type="OrthoDB" id="9806388at2"/>
<dbReference type="Pfam" id="PF16188">
    <property type="entry name" value="Peptidase_M24_C"/>
    <property type="match status" value="1"/>
</dbReference>
<sequence length="611" mass="66266">MFQSFKTPSDPSTGKPRLKAVRERMAAMDVDVFLVPHADAHQSEYLPPHAERLAWLTGFTGSAGIAVILRNAAHVFVDGRYTLQVRNQVDTGLFAPESLVDTPPHEWLADNLKAGTRVGIDPWLHTIADTRRLDKACDTAGATLVRCAVNPVDAAWQDAPPPPATPIRVHRPEHAGRSAKAKLRDLARAVRDKGASATVLTDPASVCWAFNIRGSDVVHTPLTMAWAIIPARGRPTLFVDPRKHSGDVTAYLRNHANLAAPDTLEEALAELGRSVKKPVMLDAARANAAIADAIEAAGGSTVAGTDPAILPRAIKNRVERKGAIEAQRRDGAAMVAFLAWLDAQDPAKLDEIAIVKRLETIRVETAGRLGMPMREISFDTICGTGPNGAIVHYRVDESSNRKVTPGELILIDSGAQYDDGTTDITRVVPTGAPSDAHRRHFTLVLKGMIAISLARFPEGTRGVDLDVLARRALWAAGLDYGHGTGHGVGSYLGVHEGPQNISRRGMAALKAGMIVSNEPGYYAEGSHGIRIENLVMVEPAKVPEGGDIAVHGLKTLTLCPIDRRLIETKMLEPPERRWLNRYHARVRRELSPLIDDRAVLDWLEQATAPVR</sequence>
<dbReference type="InterPro" id="IPR050422">
    <property type="entry name" value="X-Pro_aminopeptidase_P"/>
</dbReference>
<comment type="caution">
    <text evidence="9">The sequence shown here is derived from an EMBL/GenBank/DDBJ whole genome shotgun (WGS) entry which is preliminary data.</text>
</comment>
<feature type="domain" description="Peptidase M24 C-terminal" evidence="8">
    <location>
        <begin position="552"/>
        <end position="610"/>
    </location>
</feature>
<evidence type="ECO:0000313" key="9">
    <source>
        <dbReference type="EMBL" id="RKF05781.1"/>
    </source>
</evidence>
<keyword evidence="3" id="KW-0378">Hydrolase</keyword>
<comment type="similarity">
    <text evidence="1">Belongs to the peptidase M24B family.</text>
</comment>
<feature type="domain" description="Creatinase N-terminal" evidence="7">
    <location>
        <begin position="17"/>
        <end position="146"/>
    </location>
</feature>
<dbReference type="GO" id="GO:0005737">
    <property type="term" value="C:cytoplasm"/>
    <property type="evidence" value="ECO:0007669"/>
    <property type="project" value="UniProtKB-ARBA"/>
</dbReference>
<dbReference type="RefSeq" id="WP_109766406.1">
    <property type="nucleotide sequence ID" value="NZ_QFWV02000008.1"/>
</dbReference>
<evidence type="ECO:0000256" key="3">
    <source>
        <dbReference type="ARBA" id="ARBA00022801"/>
    </source>
</evidence>
<gene>
    <name evidence="9" type="ORF">DEM25_014420</name>
</gene>
<feature type="region of interest" description="Disordered" evidence="5">
    <location>
        <begin position="156"/>
        <end position="178"/>
    </location>
</feature>
<keyword evidence="9" id="KW-0031">Aminopeptidase</keyword>
<feature type="domain" description="Peptidase M24" evidence="6">
    <location>
        <begin position="325"/>
        <end position="538"/>
    </location>
</feature>
<name>A0A3A8AJB9_9HYPH</name>
<evidence type="ECO:0000256" key="1">
    <source>
        <dbReference type="ARBA" id="ARBA00008766"/>
    </source>
</evidence>
<proteinExistence type="inferred from homology"/>
<dbReference type="InterPro" id="IPR032416">
    <property type="entry name" value="Peptidase_M24_C"/>
</dbReference>
<dbReference type="InterPro" id="IPR033740">
    <property type="entry name" value="Pept_M24B"/>
</dbReference>
<dbReference type="PANTHER" id="PTHR43763">
    <property type="entry name" value="XAA-PRO AMINOPEPTIDASE 1"/>
    <property type="match status" value="1"/>
</dbReference>
<dbReference type="EMBL" id="QFWV02000008">
    <property type="protein sequence ID" value="RKF05781.1"/>
    <property type="molecule type" value="Genomic_DNA"/>
</dbReference>
<dbReference type="InterPro" id="IPR029149">
    <property type="entry name" value="Creatin/AminoP/Spt16_N"/>
</dbReference>
<dbReference type="InterPro" id="IPR036005">
    <property type="entry name" value="Creatinase/aminopeptidase-like"/>
</dbReference>
<dbReference type="FunFam" id="3.90.230.10:FF:000007">
    <property type="entry name" value="Xaa-Pro aminopeptidase P"/>
    <property type="match status" value="1"/>
</dbReference>
<protein>
    <submittedName>
        <fullName evidence="9">Aminopeptidase P family protein</fullName>
    </submittedName>
</protein>
<keyword evidence="4" id="KW-0464">Manganese</keyword>
<reference evidence="9 10" key="1">
    <citation type="journal article" date="2018" name="Int. J. Syst. Bacteriol.">
        <title>Oceaniradius stylonemae gen. nov., sp. nov., isolated from a red alga, Stylonema cornu-cervi.</title>
        <authorList>
            <person name="Jeong S."/>
        </authorList>
    </citation>
    <scope>NUCLEOTIDE SEQUENCE [LARGE SCALE GENOMIC DNA]</scope>
    <source>
        <strain evidence="9 10">StC1</strain>
    </source>
</reference>
<evidence type="ECO:0000256" key="4">
    <source>
        <dbReference type="ARBA" id="ARBA00023211"/>
    </source>
</evidence>
<evidence type="ECO:0000256" key="5">
    <source>
        <dbReference type="SAM" id="MobiDB-lite"/>
    </source>
</evidence>
<evidence type="ECO:0000313" key="10">
    <source>
        <dbReference type="Proteomes" id="UP000246132"/>
    </source>
</evidence>
<dbReference type="GO" id="GO:0070006">
    <property type="term" value="F:metalloaminopeptidase activity"/>
    <property type="evidence" value="ECO:0007669"/>
    <property type="project" value="InterPro"/>
</dbReference>
<dbReference type="Pfam" id="PF01321">
    <property type="entry name" value="Creatinase_N"/>
    <property type="match status" value="1"/>
</dbReference>
<dbReference type="SUPFAM" id="SSF55920">
    <property type="entry name" value="Creatinase/aminopeptidase"/>
    <property type="match status" value="1"/>
</dbReference>
<evidence type="ECO:0000259" key="6">
    <source>
        <dbReference type="Pfam" id="PF00557"/>
    </source>
</evidence>
<dbReference type="Pfam" id="PF00557">
    <property type="entry name" value="Peptidase_M24"/>
    <property type="match status" value="1"/>
</dbReference>
<keyword evidence="9" id="KW-0645">Protease</keyword>
<dbReference type="InterPro" id="IPR000587">
    <property type="entry name" value="Creatinase_N"/>
</dbReference>
<accession>A0A3A8AJB9</accession>
<evidence type="ECO:0000259" key="8">
    <source>
        <dbReference type="Pfam" id="PF16188"/>
    </source>
</evidence>
<dbReference type="SUPFAM" id="SSF53092">
    <property type="entry name" value="Creatinase/prolidase N-terminal domain"/>
    <property type="match status" value="1"/>
</dbReference>
<dbReference type="Proteomes" id="UP000246132">
    <property type="component" value="Unassembled WGS sequence"/>
</dbReference>
<dbReference type="AlphaFoldDB" id="A0A3A8AJB9"/>
<organism evidence="9 10">
    <name type="scientific">Oceaniradius stylonematis</name>
    <dbReference type="NCBI Taxonomy" id="2184161"/>
    <lineage>
        <taxon>Bacteria</taxon>
        <taxon>Pseudomonadati</taxon>
        <taxon>Pseudomonadota</taxon>
        <taxon>Alphaproteobacteria</taxon>
        <taxon>Hyphomicrobiales</taxon>
        <taxon>Ahrensiaceae</taxon>
        <taxon>Oceaniradius</taxon>
    </lineage>
</organism>
<dbReference type="Pfam" id="PF16189">
    <property type="entry name" value="Creatinase_N_2"/>
    <property type="match status" value="1"/>
</dbReference>
<dbReference type="InterPro" id="IPR000994">
    <property type="entry name" value="Pept_M24"/>
</dbReference>
<keyword evidence="2" id="KW-0479">Metal-binding</keyword>
<evidence type="ECO:0000256" key="2">
    <source>
        <dbReference type="ARBA" id="ARBA00022723"/>
    </source>
</evidence>
<dbReference type="Gene3D" id="3.90.230.10">
    <property type="entry name" value="Creatinase/methionine aminopeptidase superfamily"/>
    <property type="match status" value="1"/>
</dbReference>
<dbReference type="GO" id="GO:0046872">
    <property type="term" value="F:metal ion binding"/>
    <property type="evidence" value="ECO:0007669"/>
    <property type="project" value="UniProtKB-KW"/>
</dbReference>
<dbReference type="CDD" id="cd01085">
    <property type="entry name" value="APP"/>
    <property type="match status" value="1"/>
</dbReference>
<dbReference type="PANTHER" id="PTHR43763:SF6">
    <property type="entry name" value="XAA-PRO AMINOPEPTIDASE 1"/>
    <property type="match status" value="1"/>
</dbReference>
<dbReference type="Gene3D" id="3.40.350.10">
    <property type="entry name" value="Creatinase/prolidase N-terminal domain"/>
    <property type="match status" value="2"/>
</dbReference>